<dbReference type="Proteomes" id="UP001497623">
    <property type="component" value="Unassembled WGS sequence"/>
</dbReference>
<dbReference type="SUPFAM" id="SSF53649">
    <property type="entry name" value="Alkaline phosphatase-like"/>
    <property type="match status" value="1"/>
</dbReference>
<gene>
    <name evidence="8" type="ORF">MNOR_LOCUS2368</name>
</gene>
<evidence type="ECO:0000259" key="7">
    <source>
        <dbReference type="Pfam" id="PF00884"/>
    </source>
</evidence>
<comment type="similarity">
    <text evidence="2">Belongs to the sulfatase family.</text>
</comment>
<proteinExistence type="inferred from homology"/>
<dbReference type="EMBL" id="CAXKWB010000714">
    <property type="protein sequence ID" value="CAL4062064.1"/>
    <property type="molecule type" value="Genomic_DNA"/>
</dbReference>
<dbReference type="PANTHER" id="PTHR10342:SF274">
    <property type="entry name" value="ARYLSULFATASE B"/>
    <property type="match status" value="1"/>
</dbReference>
<dbReference type="GO" id="GO:0008484">
    <property type="term" value="F:sulfuric ester hydrolase activity"/>
    <property type="evidence" value="ECO:0007669"/>
    <property type="project" value="InterPro"/>
</dbReference>
<evidence type="ECO:0000256" key="4">
    <source>
        <dbReference type="ARBA" id="ARBA00022801"/>
    </source>
</evidence>
<dbReference type="InterPro" id="IPR024607">
    <property type="entry name" value="Sulfatase_CS"/>
</dbReference>
<comment type="cofactor">
    <cofactor evidence="1">
        <name>Ca(2+)</name>
        <dbReference type="ChEBI" id="CHEBI:29108"/>
    </cofactor>
</comment>
<dbReference type="AlphaFoldDB" id="A0AAV2PRC3"/>
<evidence type="ECO:0000256" key="2">
    <source>
        <dbReference type="ARBA" id="ARBA00008779"/>
    </source>
</evidence>
<accession>A0AAV2PRC3</accession>
<evidence type="ECO:0000313" key="9">
    <source>
        <dbReference type="Proteomes" id="UP001497623"/>
    </source>
</evidence>
<evidence type="ECO:0000256" key="6">
    <source>
        <dbReference type="ARBA" id="ARBA00023180"/>
    </source>
</evidence>
<dbReference type="GO" id="GO:0046872">
    <property type="term" value="F:metal ion binding"/>
    <property type="evidence" value="ECO:0007669"/>
    <property type="project" value="UniProtKB-KW"/>
</dbReference>
<keyword evidence="3" id="KW-0479">Metal-binding</keyword>
<evidence type="ECO:0000256" key="1">
    <source>
        <dbReference type="ARBA" id="ARBA00001913"/>
    </source>
</evidence>
<dbReference type="InterPro" id="IPR000917">
    <property type="entry name" value="Sulfatase_N"/>
</dbReference>
<dbReference type="Gene3D" id="3.40.720.10">
    <property type="entry name" value="Alkaline Phosphatase, subunit A"/>
    <property type="match status" value="1"/>
</dbReference>
<comment type="caution">
    <text evidence="8">The sequence shown here is derived from an EMBL/GenBank/DDBJ whole genome shotgun (WGS) entry which is preliminary data.</text>
</comment>
<organism evidence="8 9">
    <name type="scientific">Meganyctiphanes norvegica</name>
    <name type="common">Northern krill</name>
    <name type="synonym">Thysanopoda norvegica</name>
    <dbReference type="NCBI Taxonomy" id="48144"/>
    <lineage>
        <taxon>Eukaryota</taxon>
        <taxon>Metazoa</taxon>
        <taxon>Ecdysozoa</taxon>
        <taxon>Arthropoda</taxon>
        <taxon>Crustacea</taxon>
        <taxon>Multicrustacea</taxon>
        <taxon>Malacostraca</taxon>
        <taxon>Eumalacostraca</taxon>
        <taxon>Eucarida</taxon>
        <taxon>Euphausiacea</taxon>
        <taxon>Euphausiidae</taxon>
        <taxon>Meganyctiphanes</taxon>
    </lineage>
</organism>
<evidence type="ECO:0000256" key="5">
    <source>
        <dbReference type="ARBA" id="ARBA00022837"/>
    </source>
</evidence>
<reference evidence="8 9" key="1">
    <citation type="submission" date="2024-05" db="EMBL/GenBank/DDBJ databases">
        <authorList>
            <person name="Wallberg A."/>
        </authorList>
    </citation>
    <scope>NUCLEOTIDE SEQUENCE [LARGE SCALE GENOMIC DNA]</scope>
</reference>
<keyword evidence="5" id="KW-0106">Calcium</keyword>
<name>A0AAV2PRC3_MEGNR</name>
<dbReference type="InterPro" id="IPR047115">
    <property type="entry name" value="ARSB"/>
</dbReference>
<feature type="non-terminal residue" evidence="8">
    <location>
        <position position="142"/>
    </location>
</feature>
<dbReference type="InterPro" id="IPR017850">
    <property type="entry name" value="Alkaline_phosphatase_core_sf"/>
</dbReference>
<dbReference type="Pfam" id="PF00884">
    <property type="entry name" value="Sulfatase"/>
    <property type="match status" value="1"/>
</dbReference>
<feature type="domain" description="Sulfatase N-terminal" evidence="7">
    <location>
        <begin position="40"/>
        <end position="142"/>
    </location>
</feature>
<dbReference type="PANTHER" id="PTHR10342">
    <property type="entry name" value="ARYLSULFATASE"/>
    <property type="match status" value="1"/>
</dbReference>
<keyword evidence="4" id="KW-0378">Hydrolase</keyword>
<dbReference type="PROSITE" id="PS00523">
    <property type="entry name" value="SULFATASE_1"/>
    <property type="match status" value="1"/>
</dbReference>
<evidence type="ECO:0000256" key="3">
    <source>
        <dbReference type="ARBA" id="ARBA00022723"/>
    </source>
</evidence>
<feature type="non-terminal residue" evidence="8">
    <location>
        <position position="1"/>
    </location>
</feature>
<protein>
    <recommendedName>
        <fullName evidence="7">Sulfatase N-terminal domain-containing protein</fullName>
    </recommendedName>
</protein>
<keyword evidence="6" id="KW-0325">Glycoprotein</keyword>
<sequence>NVIFLKENEYLWGDKKYKSMEIEKNIKKDKYHKVNKKNRPNIVLIVADDLGFNDVPWHNPDVKAPHLNKLARRGIILENHYVMPVCTPSRAALLTGMYPFRYGRQIGATRPLSPIGLNTSLTILPQRLQRLGYKTHMVGKWN</sequence>
<keyword evidence="9" id="KW-1185">Reference proteome</keyword>
<evidence type="ECO:0000313" key="8">
    <source>
        <dbReference type="EMBL" id="CAL4062064.1"/>
    </source>
</evidence>